<evidence type="ECO:0000256" key="1">
    <source>
        <dbReference type="ARBA" id="ARBA00004162"/>
    </source>
</evidence>
<dbReference type="InterPro" id="IPR013210">
    <property type="entry name" value="LRR_N_plant-typ"/>
</dbReference>
<dbReference type="OrthoDB" id="642113at2759"/>
<evidence type="ECO:0000256" key="2">
    <source>
        <dbReference type="ARBA" id="ARBA00008684"/>
    </source>
</evidence>
<feature type="domain" description="Protein kinase" evidence="19">
    <location>
        <begin position="646"/>
        <end position="932"/>
    </location>
</feature>
<dbReference type="Pfam" id="PF00560">
    <property type="entry name" value="LRR_1"/>
    <property type="match status" value="7"/>
</dbReference>
<keyword evidence="14" id="KW-0675">Receptor</keyword>
<keyword evidence="9 16" id="KW-0547">Nucleotide-binding</keyword>
<dbReference type="InterPro" id="IPR001611">
    <property type="entry name" value="Leu-rich_rpt"/>
</dbReference>
<dbReference type="PROSITE" id="PS00108">
    <property type="entry name" value="PROTEIN_KINASE_ST"/>
    <property type="match status" value="1"/>
</dbReference>
<evidence type="ECO:0000256" key="5">
    <source>
        <dbReference type="ARBA" id="ARBA00022679"/>
    </source>
</evidence>
<dbReference type="PROSITE" id="PS51450">
    <property type="entry name" value="LRR"/>
    <property type="match status" value="1"/>
</dbReference>
<dbReference type="SMART" id="SM00220">
    <property type="entry name" value="S_TKc"/>
    <property type="match status" value="1"/>
</dbReference>
<accession>A0A8T3C2B4</accession>
<evidence type="ECO:0000256" key="3">
    <source>
        <dbReference type="ARBA" id="ARBA00022527"/>
    </source>
</evidence>
<evidence type="ECO:0000256" key="14">
    <source>
        <dbReference type="ARBA" id="ARBA00023170"/>
    </source>
</evidence>
<protein>
    <recommendedName>
        <fullName evidence="19">Protein kinase domain-containing protein</fullName>
    </recommendedName>
</protein>
<dbReference type="InterPro" id="IPR017441">
    <property type="entry name" value="Protein_kinase_ATP_BS"/>
</dbReference>
<dbReference type="GO" id="GO:0009791">
    <property type="term" value="P:post-embryonic development"/>
    <property type="evidence" value="ECO:0007669"/>
    <property type="project" value="UniProtKB-ARBA"/>
</dbReference>
<name>A0A8T3C2B4_DENNO</name>
<comment type="similarity">
    <text evidence="2">Belongs to the protein kinase superfamily. Ser/Thr protein kinase family.</text>
</comment>
<dbReference type="PANTHER" id="PTHR48056:SF81">
    <property type="entry name" value="RECEPTOR PROTEIN-TYROSINE KINASE CEPR1"/>
    <property type="match status" value="1"/>
</dbReference>
<dbReference type="InterPro" id="IPR000719">
    <property type="entry name" value="Prot_kinase_dom"/>
</dbReference>
<evidence type="ECO:0000256" key="4">
    <source>
        <dbReference type="ARBA" id="ARBA00022614"/>
    </source>
</evidence>
<dbReference type="SMR" id="A0A8T3C2B4"/>
<keyword evidence="8" id="KW-0677">Repeat</keyword>
<dbReference type="GO" id="GO:0001653">
    <property type="term" value="F:peptide receptor activity"/>
    <property type="evidence" value="ECO:0007669"/>
    <property type="project" value="UniProtKB-ARBA"/>
</dbReference>
<evidence type="ECO:0000259" key="19">
    <source>
        <dbReference type="PROSITE" id="PS50011"/>
    </source>
</evidence>
<keyword evidence="6 17" id="KW-0812">Transmembrane</keyword>
<dbReference type="PROSITE" id="PS50011">
    <property type="entry name" value="PROTEIN_KINASE_DOM"/>
    <property type="match status" value="1"/>
</dbReference>
<feature type="binding site" evidence="16">
    <location>
        <position position="675"/>
    </location>
    <ligand>
        <name>ATP</name>
        <dbReference type="ChEBI" id="CHEBI:30616"/>
    </ligand>
</feature>
<comment type="subcellular location">
    <subcellularLocation>
        <location evidence="1">Cell membrane</location>
        <topology evidence="1">Single-pass membrane protein</topology>
    </subcellularLocation>
</comment>
<dbReference type="FunFam" id="3.30.200.20:FF:000530">
    <property type="entry name" value="receptor protein-tyrosine kinase CEPR1"/>
    <property type="match status" value="1"/>
</dbReference>
<dbReference type="AlphaFoldDB" id="A0A8T3C2B4"/>
<dbReference type="InterPro" id="IPR011009">
    <property type="entry name" value="Kinase-like_dom_sf"/>
</dbReference>
<feature type="transmembrane region" description="Helical" evidence="17">
    <location>
        <begin position="585"/>
        <end position="603"/>
    </location>
</feature>
<dbReference type="InterPro" id="IPR008271">
    <property type="entry name" value="Ser/Thr_kinase_AS"/>
</dbReference>
<keyword evidence="7 18" id="KW-0732">Signal</keyword>
<evidence type="ECO:0000256" key="16">
    <source>
        <dbReference type="PROSITE-ProRule" id="PRU10141"/>
    </source>
</evidence>
<dbReference type="GO" id="GO:0033612">
    <property type="term" value="F:receptor serine/threonine kinase binding"/>
    <property type="evidence" value="ECO:0007669"/>
    <property type="project" value="TreeGrafter"/>
</dbReference>
<keyword evidence="3" id="KW-0723">Serine/threonine-protein kinase</keyword>
<dbReference type="CDD" id="cd14066">
    <property type="entry name" value="STKc_IRAK"/>
    <property type="match status" value="1"/>
</dbReference>
<evidence type="ECO:0000256" key="15">
    <source>
        <dbReference type="ARBA" id="ARBA00023180"/>
    </source>
</evidence>
<keyword evidence="5" id="KW-0808">Transferase</keyword>
<evidence type="ECO:0000256" key="8">
    <source>
        <dbReference type="ARBA" id="ARBA00022737"/>
    </source>
</evidence>
<organism evidence="20 21">
    <name type="scientific">Dendrobium nobile</name>
    <name type="common">Orchid</name>
    <dbReference type="NCBI Taxonomy" id="94219"/>
    <lineage>
        <taxon>Eukaryota</taxon>
        <taxon>Viridiplantae</taxon>
        <taxon>Streptophyta</taxon>
        <taxon>Embryophyta</taxon>
        <taxon>Tracheophyta</taxon>
        <taxon>Spermatophyta</taxon>
        <taxon>Magnoliopsida</taxon>
        <taxon>Liliopsida</taxon>
        <taxon>Asparagales</taxon>
        <taxon>Orchidaceae</taxon>
        <taxon>Epidendroideae</taxon>
        <taxon>Malaxideae</taxon>
        <taxon>Dendrobiinae</taxon>
        <taxon>Dendrobium</taxon>
    </lineage>
</organism>
<dbReference type="GO" id="GO:0005524">
    <property type="term" value="F:ATP binding"/>
    <property type="evidence" value="ECO:0007669"/>
    <property type="project" value="UniProtKB-UniRule"/>
</dbReference>
<keyword evidence="15" id="KW-0325">Glycoprotein</keyword>
<dbReference type="InterPro" id="IPR050647">
    <property type="entry name" value="Plant_LRR-RLKs"/>
</dbReference>
<dbReference type="Pfam" id="PF00069">
    <property type="entry name" value="Pkinase"/>
    <property type="match status" value="1"/>
</dbReference>
<dbReference type="InterPro" id="IPR032675">
    <property type="entry name" value="LRR_dom_sf"/>
</dbReference>
<gene>
    <name evidence="20" type="ORF">KFK09_002780</name>
</gene>
<dbReference type="SUPFAM" id="SSF56112">
    <property type="entry name" value="Protein kinase-like (PK-like)"/>
    <property type="match status" value="1"/>
</dbReference>
<feature type="chain" id="PRO_5035908159" description="Protein kinase domain-containing protein" evidence="18">
    <location>
        <begin position="22"/>
        <end position="959"/>
    </location>
</feature>
<evidence type="ECO:0000256" key="9">
    <source>
        <dbReference type="ARBA" id="ARBA00022741"/>
    </source>
</evidence>
<keyword evidence="11 16" id="KW-0067">ATP-binding</keyword>
<evidence type="ECO:0000313" key="21">
    <source>
        <dbReference type="Proteomes" id="UP000829196"/>
    </source>
</evidence>
<feature type="signal peptide" evidence="18">
    <location>
        <begin position="1"/>
        <end position="21"/>
    </location>
</feature>
<keyword evidence="10" id="KW-0418">Kinase</keyword>
<keyword evidence="4" id="KW-0433">Leucine-rich repeat</keyword>
<evidence type="ECO:0000256" key="6">
    <source>
        <dbReference type="ARBA" id="ARBA00022692"/>
    </source>
</evidence>
<dbReference type="Pfam" id="PF08263">
    <property type="entry name" value="LRRNT_2"/>
    <property type="match status" value="1"/>
</dbReference>
<comment type="caution">
    <text evidence="20">The sequence shown here is derived from an EMBL/GenBank/DDBJ whole genome shotgun (WGS) entry which is preliminary data.</text>
</comment>
<evidence type="ECO:0000256" key="10">
    <source>
        <dbReference type="ARBA" id="ARBA00022777"/>
    </source>
</evidence>
<evidence type="ECO:0000256" key="17">
    <source>
        <dbReference type="SAM" id="Phobius"/>
    </source>
</evidence>
<dbReference type="FunFam" id="1.10.510.10:FF:000276">
    <property type="entry name" value="LRR receptor-like serine/threonine-protein kinase RCH1"/>
    <property type="match status" value="1"/>
</dbReference>
<sequence>MPLTQFLLLLLLLLFFLPLLSFSFRSQSNFLFQLTQSLSGQAISQWNFTADNYCGFYGISCDEHRNVVEIDFSSWSLIGTIPSTICTSLPLVRALRLGFNNLHGDLPADLLNCSHLEELNLTHSGIGGAIPDLSPLHTLRILDLSDNLFCGEFPLSITNLTNLEVVNFNQNPGFNIWKLPEAITKLKKLNTMILSTTYMRGEVPAWIGNMTWLTDLELSGNLLVGRIPTTIGRMKNLQFLELYYNLLEGEIPKELGNLSRLIDIDLSSNRLIGRIPESLCWLPEIKVLQLYNNSLTGPISPVLGNSTSLTMISLYRNFLSGELPPTLGKFSKLMALDISENNFSGMLPRETCAAGMLLYFLVLENHFSGELPDNYVRCQSLLRFRVSNNQLNGYVPGKLFGLTHVSILDLSFNKFEGIVDNSIGNAKNLTSLFLQNNQFSGQIPLEISWATNLVKIDLSNNLFYGSIPPEIGYLRQLNQLSLQGNKLNSAIPESISNLKSLHVLNLSNNLLTGEIPNSLCNLLPISLDFSNNHLFGPIPLPLINEGLIHDISGNPGLCFPIHLIHTEPILPLCPHPKLRRRLKNIWFISFSTILSMFTILLLVKHRSTKKNKNNKQDCLLLSSSFSCDVKSFHKLNFDQHEILTALIDKNIVGLGGSGIVYKIKLTNGEWVAVKKILTRKTNDPSSPQKFHLERELKTEIETLGSIRHINIVKLYCCLSSLNFKLLVYEYMPNGNLWDALHNHCSFLNWPTKHRIALGIAQGLAYLHHDLLFPIVHCDIKSSNILLDAEFEPKIADFGIAKVLQAGAKDSTSINIIAGTYGYLAPEYAYSSKATTKCDVYSFGVVLLELITRKKPIEAEFGGNKDIISWVWSKLAKQEGALEVLDKRLSWSPFKEEMIKMLHIALRCTCNLPALRPSMKKVVQLLIELHTTNLDDNRSSFKANNVASPIKANNNNFGHD</sequence>
<dbReference type="Gene3D" id="3.80.10.10">
    <property type="entry name" value="Ribonuclease Inhibitor"/>
    <property type="match status" value="3"/>
</dbReference>
<evidence type="ECO:0000256" key="12">
    <source>
        <dbReference type="ARBA" id="ARBA00022989"/>
    </source>
</evidence>
<dbReference type="Proteomes" id="UP000829196">
    <property type="component" value="Unassembled WGS sequence"/>
</dbReference>
<reference evidence="20" key="1">
    <citation type="journal article" date="2022" name="Front. Genet.">
        <title>Chromosome-Scale Assembly of the Dendrobium nobile Genome Provides Insights Into the Molecular Mechanism of the Biosynthesis of the Medicinal Active Ingredient of Dendrobium.</title>
        <authorList>
            <person name="Xu Q."/>
            <person name="Niu S.-C."/>
            <person name="Li K.-L."/>
            <person name="Zheng P.-J."/>
            <person name="Zhang X.-J."/>
            <person name="Jia Y."/>
            <person name="Liu Y."/>
            <person name="Niu Y.-X."/>
            <person name="Yu L.-H."/>
            <person name="Chen D.-F."/>
            <person name="Zhang G.-Q."/>
        </authorList>
    </citation>
    <scope>NUCLEOTIDE SEQUENCE</scope>
    <source>
        <tissue evidence="20">Leaf</tissue>
    </source>
</reference>
<dbReference type="Gene3D" id="1.10.510.10">
    <property type="entry name" value="Transferase(Phosphotransferase) domain 1"/>
    <property type="match status" value="1"/>
</dbReference>
<dbReference type="FunFam" id="3.80.10.10:FF:000233">
    <property type="entry name" value="Leucine-rich repeat receptor-like protein kinase TDR"/>
    <property type="match status" value="1"/>
</dbReference>
<evidence type="ECO:0000256" key="13">
    <source>
        <dbReference type="ARBA" id="ARBA00023136"/>
    </source>
</evidence>
<evidence type="ECO:0000256" key="11">
    <source>
        <dbReference type="ARBA" id="ARBA00022840"/>
    </source>
</evidence>
<dbReference type="GO" id="GO:0005886">
    <property type="term" value="C:plasma membrane"/>
    <property type="evidence" value="ECO:0007669"/>
    <property type="project" value="UniProtKB-SubCell"/>
</dbReference>
<keyword evidence="13 17" id="KW-0472">Membrane</keyword>
<keyword evidence="21" id="KW-1185">Reference proteome</keyword>
<dbReference type="SMART" id="SM00369">
    <property type="entry name" value="LRR_TYP"/>
    <property type="match status" value="6"/>
</dbReference>
<dbReference type="PANTHER" id="PTHR48056">
    <property type="entry name" value="LRR RECEPTOR-LIKE SERINE/THREONINE-PROTEIN KINASE-RELATED"/>
    <property type="match status" value="1"/>
</dbReference>
<keyword evidence="12 17" id="KW-1133">Transmembrane helix</keyword>
<dbReference type="InterPro" id="IPR003591">
    <property type="entry name" value="Leu-rich_rpt_typical-subtyp"/>
</dbReference>
<dbReference type="SUPFAM" id="SSF52058">
    <property type="entry name" value="L domain-like"/>
    <property type="match status" value="2"/>
</dbReference>
<dbReference type="PROSITE" id="PS00107">
    <property type="entry name" value="PROTEIN_KINASE_ATP"/>
    <property type="match status" value="1"/>
</dbReference>
<dbReference type="GO" id="GO:0004674">
    <property type="term" value="F:protein serine/threonine kinase activity"/>
    <property type="evidence" value="ECO:0007669"/>
    <property type="project" value="UniProtKB-KW"/>
</dbReference>
<dbReference type="FunFam" id="3.80.10.10:FF:000515">
    <property type="entry name" value="Leucine-rich repeat receptor-like protein kinase"/>
    <property type="match status" value="1"/>
</dbReference>
<dbReference type="Gene3D" id="3.30.200.20">
    <property type="entry name" value="Phosphorylase Kinase, domain 1"/>
    <property type="match status" value="1"/>
</dbReference>
<evidence type="ECO:0000313" key="20">
    <source>
        <dbReference type="EMBL" id="KAI0527181.1"/>
    </source>
</evidence>
<dbReference type="EMBL" id="JAGYWB010000003">
    <property type="protein sequence ID" value="KAI0527181.1"/>
    <property type="molecule type" value="Genomic_DNA"/>
</dbReference>
<evidence type="ECO:0000256" key="7">
    <source>
        <dbReference type="ARBA" id="ARBA00022729"/>
    </source>
</evidence>
<evidence type="ECO:0000256" key="18">
    <source>
        <dbReference type="SAM" id="SignalP"/>
    </source>
</evidence>
<proteinExistence type="inferred from homology"/>